<reference evidence="4 5" key="1">
    <citation type="journal article" date="2023" name="Hortic Res">
        <title>Pangenome of water caltrop reveals structural variations and asymmetric subgenome divergence after allopolyploidization.</title>
        <authorList>
            <person name="Zhang X."/>
            <person name="Chen Y."/>
            <person name="Wang L."/>
            <person name="Yuan Y."/>
            <person name="Fang M."/>
            <person name="Shi L."/>
            <person name="Lu R."/>
            <person name="Comes H.P."/>
            <person name="Ma Y."/>
            <person name="Chen Y."/>
            <person name="Huang G."/>
            <person name="Zhou Y."/>
            <person name="Zheng Z."/>
            <person name="Qiu Y."/>
        </authorList>
    </citation>
    <scope>NUCLEOTIDE SEQUENCE [LARGE SCALE GENOMIC DNA]</scope>
    <source>
        <strain evidence="4">F231</strain>
    </source>
</reference>
<dbReference type="Pfam" id="PF09766">
    <property type="entry name" value="FmiP_Thoc5"/>
    <property type="match status" value="1"/>
</dbReference>
<dbReference type="GO" id="GO:0000445">
    <property type="term" value="C:THO complex part of transcription export complex"/>
    <property type="evidence" value="ECO:0007669"/>
    <property type="project" value="TreeGrafter"/>
</dbReference>
<evidence type="ECO:0000256" key="1">
    <source>
        <dbReference type="ARBA" id="ARBA00004123"/>
    </source>
</evidence>
<protein>
    <submittedName>
        <fullName evidence="4">Uncharacterized protein</fullName>
    </submittedName>
</protein>
<comment type="subcellular location">
    <subcellularLocation>
        <location evidence="1">Nucleus</location>
    </subcellularLocation>
</comment>
<dbReference type="Proteomes" id="UP001346149">
    <property type="component" value="Unassembled WGS sequence"/>
</dbReference>
<dbReference type="PANTHER" id="PTHR13375">
    <property type="entry name" value="FMS INTERACTING PROTEIN"/>
    <property type="match status" value="1"/>
</dbReference>
<evidence type="ECO:0000256" key="2">
    <source>
        <dbReference type="ARBA" id="ARBA00008044"/>
    </source>
</evidence>
<proteinExistence type="inferred from homology"/>
<accession>A0AAN7MEA9</accession>
<dbReference type="EMBL" id="JAXQNO010000006">
    <property type="protein sequence ID" value="KAK4797002.1"/>
    <property type="molecule type" value="Genomic_DNA"/>
</dbReference>
<keyword evidence="5" id="KW-1185">Reference proteome</keyword>
<evidence type="ECO:0000313" key="4">
    <source>
        <dbReference type="EMBL" id="KAK4797002.1"/>
    </source>
</evidence>
<comment type="similarity">
    <text evidence="2">Belongs to the THOC5 family.</text>
</comment>
<sequence>MVEDIEGGMEVDLDTQPFPVYGRLEHRNPPGGSHLELLRECKGSIEDIVAKILAVKRDGIPKSQLPELVTQIFLQFITLRQVNRSVLLEEDSVSAETECAKASMEFTSLQLHNLMYEKNCYMKAIKASNNFKSEYSDIELVSEEEFFCNAPEHVKGFVASNEGHSLLLKRLNFELFQRKELSKLHKQLEQRKKRLLQTVADQKKFSLSLPSHVKSLKKACSPVQNRLGTLHSKKLKQQLQSAELLPPPLYLVFSQLMAQKVAFEENIDLEIVGSVKDAQTVIHQQANVASGISSDHESTRIEDDVTDEEVDGQRRWKRPRKIPAKENLEREGYYQVHPLKVILHLYDDEASDPKSVKLASLKFEYMLKLKVVCVGTEGSKDEPEDDILPKLFPDDTGHELPHQSAKVAVGDNLKFDMNTSSRPYKWAQHLAGIHILPEVPPLLKDHEYADEEMNKSGSVAPGLSQQHRQENRVEAILQRIRCRKKAQLALV</sequence>
<comment type="caution">
    <text evidence="4">The sequence shown here is derived from an EMBL/GenBank/DDBJ whole genome shotgun (WGS) entry which is preliminary data.</text>
</comment>
<dbReference type="InterPro" id="IPR019163">
    <property type="entry name" value="THO_Thoc5"/>
</dbReference>
<name>A0AAN7MEA9_TRANT</name>
<evidence type="ECO:0000256" key="3">
    <source>
        <dbReference type="ARBA" id="ARBA00023242"/>
    </source>
</evidence>
<organism evidence="4 5">
    <name type="scientific">Trapa natans</name>
    <name type="common">Water chestnut</name>
    <dbReference type="NCBI Taxonomy" id="22666"/>
    <lineage>
        <taxon>Eukaryota</taxon>
        <taxon>Viridiplantae</taxon>
        <taxon>Streptophyta</taxon>
        <taxon>Embryophyta</taxon>
        <taxon>Tracheophyta</taxon>
        <taxon>Spermatophyta</taxon>
        <taxon>Magnoliopsida</taxon>
        <taxon>eudicotyledons</taxon>
        <taxon>Gunneridae</taxon>
        <taxon>Pentapetalae</taxon>
        <taxon>rosids</taxon>
        <taxon>malvids</taxon>
        <taxon>Myrtales</taxon>
        <taxon>Lythraceae</taxon>
        <taxon>Trapa</taxon>
    </lineage>
</organism>
<dbReference type="AlphaFoldDB" id="A0AAN7MEA9"/>
<gene>
    <name evidence="4" type="ORF">SAY86_029328</name>
</gene>
<evidence type="ECO:0000313" key="5">
    <source>
        <dbReference type="Proteomes" id="UP001346149"/>
    </source>
</evidence>
<dbReference type="GO" id="GO:0003729">
    <property type="term" value="F:mRNA binding"/>
    <property type="evidence" value="ECO:0007669"/>
    <property type="project" value="TreeGrafter"/>
</dbReference>
<keyword evidence="3" id="KW-0539">Nucleus</keyword>
<dbReference type="GO" id="GO:0006406">
    <property type="term" value="P:mRNA export from nucleus"/>
    <property type="evidence" value="ECO:0007669"/>
    <property type="project" value="TreeGrafter"/>
</dbReference>
<dbReference type="PANTHER" id="PTHR13375:SF3">
    <property type="entry name" value="THO COMPLEX SUBUNIT 5 HOMOLOG"/>
    <property type="match status" value="1"/>
</dbReference>